<evidence type="ECO:0000256" key="2">
    <source>
        <dbReference type="ARBA" id="ARBA00009840"/>
    </source>
</evidence>
<keyword evidence="5" id="KW-0233">DNA recombination</keyword>
<dbReference type="Pfam" id="PF02646">
    <property type="entry name" value="RmuC"/>
    <property type="match status" value="1"/>
</dbReference>
<evidence type="ECO:0000256" key="5">
    <source>
        <dbReference type="ARBA" id="ARBA00023172"/>
    </source>
</evidence>
<evidence type="ECO:0000256" key="3">
    <source>
        <dbReference type="ARBA" id="ARBA00021840"/>
    </source>
</evidence>
<dbReference type="PANTHER" id="PTHR30563:SF0">
    <property type="entry name" value="DNA RECOMBINATION PROTEIN RMUC"/>
    <property type="match status" value="1"/>
</dbReference>
<evidence type="ECO:0000313" key="7">
    <source>
        <dbReference type="EMBL" id="SEQ61235.1"/>
    </source>
</evidence>
<evidence type="ECO:0000313" key="8">
    <source>
        <dbReference type="Proteomes" id="UP000199647"/>
    </source>
</evidence>
<reference evidence="7 8" key="1">
    <citation type="submission" date="2016-10" db="EMBL/GenBank/DDBJ databases">
        <authorList>
            <person name="de Groot N.N."/>
        </authorList>
    </citation>
    <scope>NUCLEOTIDE SEQUENCE [LARGE SCALE GENOMIC DNA]</scope>
    <source>
        <strain evidence="7 8">A52C2</strain>
    </source>
</reference>
<organism evidence="7 8">
    <name type="scientific">Faunimonas pinastri</name>
    <dbReference type="NCBI Taxonomy" id="1855383"/>
    <lineage>
        <taxon>Bacteria</taxon>
        <taxon>Pseudomonadati</taxon>
        <taxon>Pseudomonadota</taxon>
        <taxon>Alphaproteobacteria</taxon>
        <taxon>Hyphomicrobiales</taxon>
        <taxon>Afifellaceae</taxon>
        <taxon>Faunimonas</taxon>
    </lineage>
</organism>
<dbReference type="AlphaFoldDB" id="A0A1H9HFZ1"/>
<keyword evidence="4 6" id="KW-0175">Coiled coil</keyword>
<dbReference type="Proteomes" id="UP000199647">
    <property type="component" value="Unassembled WGS sequence"/>
</dbReference>
<dbReference type="EMBL" id="FOFG01000006">
    <property type="protein sequence ID" value="SEQ61235.1"/>
    <property type="molecule type" value="Genomic_DNA"/>
</dbReference>
<evidence type="ECO:0000256" key="6">
    <source>
        <dbReference type="SAM" id="Coils"/>
    </source>
</evidence>
<dbReference type="RefSeq" id="WP_177176799.1">
    <property type="nucleotide sequence ID" value="NZ_FOFG01000006.1"/>
</dbReference>
<dbReference type="STRING" id="1855383.SAMN05216548_10629"/>
<comment type="function">
    <text evidence="1">Involved in DNA recombination.</text>
</comment>
<name>A0A1H9HFZ1_9HYPH</name>
<proteinExistence type="inferred from homology"/>
<dbReference type="GO" id="GO:0006310">
    <property type="term" value="P:DNA recombination"/>
    <property type="evidence" value="ECO:0007669"/>
    <property type="project" value="UniProtKB-KW"/>
</dbReference>
<evidence type="ECO:0000256" key="4">
    <source>
        <dbReference type="ARBA" id="ARBA00023054"/>
    </source>
</evidence>
<comment type="similarity">
    <text evidence="2">Belongs to the RmuC family.</text>
</comment>
<feature type="coiled-coil region" evidence="6">
    <location>
        <begin position="36"/>
        <end position="63"/>
    </location>
</feature>
<sequence length="492" mass="54024">MFHSDAMLLAASVIAGCLAVAVLALLVQLRGSRHLLGRAEDEFENLRDHAEALRDRLGAAERQGAAMAAEANLLRPLRGQIELLERALRQRDGELAARDGRAEAEREAFEQRQADLLTIRGEMERDFKNLATNALGESRQSFLALADEVFKKHRAETGADVELRRKAVEDLVRPIGDALKLTQEKLQQIEKERTDSFGQIREQLGSVGRETARLTQALKANPGTRGRWGEESLRNALELAGLSAHCDFDTQATFARLDSSIRPDCVIHLPGGRHIVVDAKTPISAFLEGVEATDEATRTTCMKRHADAMRQHMLSLARKEYAQTVSAHMAARPDFVAMYVPGENFFAAAIERNGDLFSEAIGKGVFIVTPTTLIALAKAIALGWQQEAITENAREVAELGRELYARICKMGDHVAKVGRGLDAGVKAFNSFVGSMETSVMPQARRFKDLHVADGSKSLDLLEPIEAEVRDPVRGRDLLFEERPALAAPIPAG</sequence>
<protein>
    <recommendedName>
        <fullName evidence="3">DNA recombination protein RmuC homolog</fullName>
    </recommendedName>
</protein>
<accession>A0A1H9HFZ1</accession>
<evidence type="ECO:0000256" key="1">
    <source>
        <dbReference type="ARBA" id="ARBA00003416"/>
    </source>
</evidence>
<dbReference type="PANTHER" id="PTHR30563">
    <property type="entry name" value="DNA RECOMBINATION PROTEIN RMUC"/>
    <property type="match status" value="1"/>
</dbReference>
<dbReference type="InterPro" id="IPR003798">
    <property type="entry name" value="DNA_recombination_RmuC"/>
</dbReference>
<gene>
    <name evidence="7" type="ORF">SAMN05216548_10629</name>
</gene>
<keyword evidence="8" id="KW-1185">Reference proteome</keyword>